<evidence type="ECO:0000313" key="1">
    <source>
        <dbReference type="EMBL" id="CAH0394087.1"/>
    </source>
</evidence>
<proteinExistence type="predicted"/>
<sequence length="289" mass="30649">MTAVFDLPSINGAFEVGIAVGVDPALPDNHKLPVLSNVNLSSAAGYAAAWANTTFNSNPPEIRNLYASAAAGIVLAGLAETVGGRPDGDWMKGDQTDPTITDPAAPESVTPDAIVKALSIVIATKANLFLMNHHTGQGPLQGYAKKVALVQYPSWRENDTAEVTCIHTIGHWASTLAVFHIAQVPGIRALSGPTYTKSINIVFSNDAKLRFAGMPAGTACHSIAYEGAKRLVCNMLGQLCRSVTCQPCQESGSRSWRTGLLITSGSPLCGTLNQRKGRLLHSTFNYEFI</sequence>
<accession>A0A9P0F8F1</accession>
<dbReference type="EMBL" id="OU963869">
    <property type="protein sequence ID" value="CAH0394087.1"/>
    <property type="molecule type" value="Genomic_DNA"/>
</dbReference>
<gene>
    <name evidence="1" type="ORF">BEMITA_LOCUS12424</name>
</gene>
<dbReference type="Proteomes" id="UP001152759">
    <property type="component" value="Chromosome 8"/>
</dbReference>
<keyword evidence="2" id="KW-1185">Reference proteome</keyword>
<dbReference type="AlphaFoldDB" id="A0A9P0F8F1"/>
<reference evidence="1" key="1">
    <citation type="submission" date="2021-12" db="EMBL/GenBank/DDBJ databases">
        <authorList>
            <person name="King R."/>
        </authorList>
    </citation>
    <scope>NUCLEOTIDE SEQUENCE</scope>
</reference>
<protein>
    <submittedName>
        <fullName evidence="1">Uncharacterized protein</fullName>
    </submittedName>
</protein>
<name>A0A9P0F8F1_BEMTA</name>
<organism evidence="1 2">
    <name type="scientific">Bemisia tabaci</name>
    <name type="common">Sweetpotato whitefly</name>
    <name type="synonym">Aleurodes tabaci</name>
    <dbReference type="NCBI Taxonomy" id="7038"/>
    <lineage>
        <taxon>Eukaryota</taxon>
        <taxon>Metazoa</taxon>
        <taxon>Ecdysozoa</taxon>
        <taxon>Arthropoda</taxon>
        <taxon>Hexapoda</taxon>
        <taxon>Insecta</taxon>
        <taxon>Pterygota</taxon>
        <taxon>Neoptera</taxon>
        <taxon>Paraneoptera</taxon>
        <taxon>Hemiptera</taxon>
        <taxon>Sternorrhyncha</taxon>
        <taxon>Aleyrodoidea</taxon>
        <taxon>Aleyrodidae</taxon>
        <taxon>Aleyrodinae</taxon>
        <taxon>Bemisia</taxon>
    </lineage>
</organism>
<evidence type="ECO:0000313" key="2">
    <source>
        <dbReference type="Proteomes" id="UP001152759"/>
    </source>
</evidence>